<dbReference type="AlphaFoldDB" id="A0AAD6ZF28"/>
<reference evidence="1" key="1">
    <citation type="submission" date="2023-03" db="EMBL/GenBank/DDBJ databases">
        <title>Massive genome expansion in bonnet fungi (Mycena s.s.) driven by repeated elements and novel gene families across ecological guilds.</title>
        <authorList>
            <consortium name="Lawrence Berkeley National Laboratory"/>
            <person name="Harder C.B."/>
            <person name="Miyauchi S."/>
            <person name="Viragh M."/>
            <person name="Kuo A."/>
            <person name="Thoen E."/>
            <person name="Andreopoulos B."/>
            <person name="Lu D."/>
            <person name="Skrede I."/>
            <person name="Drula E."/>
            <person name="Henrissat B."/>
            <person name="Morin E."/>
            <person name="Kohler A."/>
            <person name="Barry K."/>
            <person name="LaButti K."/>
            <person name="Morin E."/>
            <person name="Salamov A."/>
            <person name="Lipzen A."/>
            <person name="Mereny Z."/>
            <person name="Hegedus B."/>
            <person name="Baldrian P."/>
            <person name="Stursova M."/>
            <person name="Weitz H."/>
            <person name="Taylor A."/>
            <person name="Grigoriev I.V."/>
            <person name="Nagy L.G."/>
            <person name="Martin F."/>
            <person name="Kauserud H."/>
        </authorList>
    </citation>
    <scope>NUCLEOTIDE SEQUENCE</scope>
    <source>
        <strain evidence="1">CBHHK002</strain>
    </source>
</reference>
<gene>
    <name evidence="1" type="ORF">DFH08DRAFT_389001</name>
</gene>
<evidence type="ECO:0000313" key="1">
    <source>
        <dbReference type="EMBL" id="KAJ7320894.1"/>
    </source>
</evidence>
<proteinExistence type="predicted"/>
<dbReference type="Proteomes" id="UP001218218">
    <property type="component" value="Unassembled WGS sequence"/>
</dbReference>
<comment type="caution">
    <text evidence="1">The sequence shown here is derived from an EMBL/GenBank/DDBJ whole genome shotgun (WGS) entry which is preliminary data.</text>
</comment>
<name>A0AAD6ZF28_9AGAR</name>
<sequence length="107" mass="12469">MWKTRLAFLIWGTSVERRLGISRVPRSSERENLDANLEAHQAFWAGLCQICRSLAIMKRRLPISRTLTPRLLFVPVAVDRTWASLRSMEHRCRLPIVFAWDQISHGL</sequence>
<dbReference type="EMBL" id="JARIHO010000053">
    <property type="protein sequence ID" value="KAJ7320894.1"/>
    <property type="molecule type" value="Genomic_DNA"/>
</dbReference>
<organism evidence="1 2">
    <name type="scientific">Mycena albidolilacea</name>
    <dbReference type="NCBI Taxonomy" id="1033008"/>
    <lineage>
        <taxon>Eukaryota</taxon>
        <taxon>Fungi</taxon>
        <taxon>Dikarya</taxon>
        <taxon>Basidiomycota</taxon>
        <taxon>Agaricomycotina</taxon>
        <taxon>Agaricomycetes</taxon>
        <taxon>Agaricomycetidae</taxon>
        <taxon>Agaricales</taxon>
        <taxon>Marasmiineae</taxon>
        <taxon>Mycenaceae</taxon>
        <taxon>Mycena</taxon>
    </lineage>
</organism>
<protein>
    <submittedName>
        <fullName evidence="1">Uncharacterized protein</fullName>
    </submittedName>
</protein>
<evidence type="ECO:0000313" key="2">
    <source>
        <dbReference type="Proteomes" id="UP001218218"/>
    </source>
</evidence>
<accession>A0AAD6ZF28</accession>
<keyword evidence="2" id="KW-1185">Reference proteome</keyword>